<evidence type="ECO:0000256" key="2">
    <source>
        <dbReference type="SAM" id="MobiDB-lite"/>
    </source>
</evidence>
<dbReference type="VEuPathDB" id="TriTrypDB:TRSC58_05693"/>
<feature type="compositionally biased region" description="Polar residues" evidence="2">
    <location>
        <begin position="413"/>
        <end position="433"/>
    </location>
</feature>
<organism evidence="4 5">
    <name type="scientific">Trypanosoma rangeli SC58</name>
    <dbReference type="NCBI Taxonomy" id="429131"/>
    <lineage>
        <taxon>Eukaryota</taxon>
        <taxon>Discoba</taxon>
        <taxon>Euglenozoa</taxon>
        <taxon>Kinetoplastea</taxon>
        <taxon>Metakinetoplastina</taxon>
        <taxon>Trypanosomatida</taxon>
        <taxon>Trypanosomatidae</taxon>
        <taxon>Trypanosoma</taxon>
        <taxon>Herpetosoma</taxon>
    </lineage>
</organism>
<protein>
    <recommendedName>
        <fullName evidence="3">Flagellar attachment zone protein 1 conserved domain-containing protein</fullName>
    </recommendedName>
</protein>
<accession>A0A061IX29</accession>
<evidence type="ECO:0000313" key="4">
    <source>
        <dbReference type="EMBL" id="ESL06630.1"/>
    </source>
</evidence>
<feature type="region of interest" description="Disordered" evidence="2">
    <location>
        <begin position="828"/>
        <end position="872"/>
    </location>
</feature>
<feature type="domain" description="Flagellar attachment zone protein 1 conserved" evidence="3">
    <location>
        <begin position="670"/>
        <end position="754"/>
    </location>
</feature>
<keyword evidence="5" id="KW-1185">Reference proteome</keyword>
<feature type="compositionally biased region" description="Polar residues" evidence="2">
    <location>
        <begin position="386"/>
        <end position="404"/>
    </location>
</feature>
<comment type="caution">
    <text evidence="4">The sequence shown here is derived from an EMBL/GenBank/DDBJ whole genome shotgun (WGS) entry which is preliminary data.</text>
</comment>
<feature type="compositionally biased region" description="Basic and acidic residues" evidence="2">
    <location>
        <begin position="828"/>
        <end position="870"/>
    </location>
</feature>
<feature type="region of interest" description="Disordered" evidence="2">
    <location>
        <begin position="759"/>
        <end position="789"/>
    </location>
</feature>
<dbReference type="InterPro" id="IPR056614">
    <property type="entry name" value="FAZ1_cons"/>
</dbReference>
<feature type="compositionally biased region" description="Polar residues" evidence="2">
    <location>
        <begin position="896"/>
        <end position="905"/>
    </location>
</feature>
<feature type="compositionally biased region" description="Low complexity" evidence="2">
    <location>
        <begin position="497"/>
        <end position="508"/>
    </location>
</feature>
<feature type="region of interest" description="Disordered" evidence="2">
    <location>
        <begin position="243"/>
        <end position="433"/>
    </location>
</feature>
<dbReference type="OrthoDB" id="273061at2759"/>
<name>A0A061IX29_TRYRA</name>
<feature type="compositionally biased region" description="Polar residues" evidence="2">
    <location>
        <begin position="187"/>
        <end position="225"/>
    </location>
</feature>
<gene>
    <name evidence="4" type="ORF">TRSC58_05693</name>
</gene>
<evidence type="ECO:0000256" key="1">
    <source>
        <dbReference type="SAM" id="Coils"/>
    </source>
</evidence>
<feature type="region of interest" description="Disordered" evidence="2">
    <location>
        <begin position="884"/>
        <end position="905"/>
    </location>
</feature>
<evidence type="ECO:0000259" key="3">
    <source>
        <dbReference type="Pfam" id="PF23398"/>
    </source>
</evidence>
<feature type="compositionally biased region" description="Polar residues" evidence="2">
    <location>
        <begin position="95"/>
        <end position="110"/>
    </location>
</feature>
<keyword evidence="1" id="KW-0175">Coiled coil</keyword>
<proteinExistence type="predicted"/>
<dbReference type="Pfam" id="PF23398">
    <property type="entry name" value="FAZ1_cons"/>
    <property type="match status" value="1"/>
</dbReference>
<feature type="region of interest" description="Disordered" evidence="2">
    <location>
        <begin position="187"/>
        <end position="231"/>
    </location>
</feature>
<reference evidence="4 5" key="1">
    <citation type="submission" date="2013-07" db="EMBL/GenBank/DDBJ databases">
        <authorList>
            <person name="Stoco P.H."/>
            <person name="Wagner G."/>
            <person name="Gerber A."/>
            <person name="Zaha A."/>
            <person name="Thompson C."/>
            <person name="Bartholomeu D.C."/>
            <person name="Luckemeyer D.D."/>
            <person name="Bahia D."/>
            <person name="Loreto E."/>
            <person name="Prestes E.B."/>
            <person name="Lima F.M."/>
            <person name="Rodrigues-Luiz G."/>
            <person name="Vallejo G.A."/>
            <person name="Filho J.F."/>
            <person name="Monteiro K.M."/>
            <person name="Tyler K.M."/>
            <person name="de Almeida L.G."/>
            <person name="Ortiz M.F."/>
            <person name="Siervo M.A."/>
            <person name="de Moraes M.H."/>
            <person name="Cunha O.L."/>
            <person name="Mendonca-Neto R."/>
            <person name="Silva R."/>
            <person name="Teixeira S.M."/>
            <person name="Murta S.M."/>
            <person name="Sincero T.C."/>
            <person name="Mendes T.A."/>
            <person name="Urmenyi T.P."/>
            <person name="Silva V.G."/>
            <person name="da Rocha W.D."/>
            <person name="Andersson B."/>
            <person name="Romanha A.J."/>
            <person name="Steindel M."/>
            <person name="de Vasconcelos A.T."/>
            <person name="Grisard E.C."/>
        </authorList>
    </citation>
    <scope>NUCLEOTIDE SEQUENCE [LARGE SCALE GENOMIC DNA]</scope>
    <source>
        <strain evidence="4 5">SC58</strain>
    </source>
</reference>
<dbReference type="Proteomes" id="UP000031737">
    <property type="component" value="Unassembled WGS sequence"/>
</dbReference>
<feature type="coiled-coil region" evidence="1">
    <location>
        <begin position="518"/>
        <end position="562"/>
    </location>
</feature>
<feature type="region of interest" description="Disordered" evidence="2">
    <location>
        <begin position="94"/>
        <end position="115"/>
    </location>
</feature>
<evidence type="ECO:0000313" key="5">
    <source>
        <dbReference type="Proteomes" id="UP000031737"/>
    </source>
</evidence>
<feature type="region of interest" description="Disordered" evidence="2">
    <location>
        <begin position="485"/>
        <end position="518"/>
    </location>
</feature>
<feature type="compositionally biased region" description="Basic and acidic residues" evidence="2">
    <location>
        <begin position="337"/>
        <end position="346"/>
    </location>
</feature>
<dbReference type="EMBL" id="AUPL01005693">
    <property type="protein sequence ID" value="ESL06630.1"/>
    <property type="molecule type" value="Genomic_DNA"/>
</dbReference>
<feature type="region of interest" description="Disordered" evidence="2">
    <location>
        <begin position="1186"/>
        <end position="1209"/>
    </location>
</feature>
<sequence>MEEYPVNLRVEMAPNGSAVLLPGSVTITHTTVSVFKLCELNDEEPLFIGICSIPLMKVARVPSVLFAGSEAVVLTSVSDHLFINASLSAGIATQKEGSATSRRTASTGLFSGTPKEEPAAAAAELQRLDNPAEWKHLRLEFPSREAYSRCINALLARGAENVTEDYASSHHSQDAYLVPEDISPKTRSLHATDSVRSIKSKNQNTYPANEFATTTGDMSEMQSCLSPPVGSMDLRESSFMLRASKGQLSRTNDSLRELGTPRSEVRSSRGSKGKHSLPSRSQPIASQRELLTPHESYDSSKVLQSLHSERGLPVRSNPTNSRRELGTPSELRSLHGSAKESLREFSRGSGLPQHALKGSSVHEPAPRSVNSPHNGGDAGLVRQPNAVGQPSSFGRTMAFNNLDSPRSGKLAQPVSQPYDSVGQSPFQSPSEMTTTQRLARNRTQYQMFARNVMKLMHHHLHFMQYLHKELVHEAYLVEEAKLLGGSGHRSHSASVNRSVSRPTSVSPRSPRRTAYSSVAEESARLREIEARLRSVEKLQREAEKDRQEALRLRQEAEKMESVLRDSGGVRSPNYTAFNVGDPAKYDASVRSYSPHAQSRNPPFHNDATSVLSAAQGKPHASDASRVSRYFNSMNGNGQMALALHPGLYATQPTEDQTLVEYSTVVLDRYIHGDEWHLLYPARDEDVRFCALTDICLMLKLPRRLVTVTTISIDQPGLRITAEIHHNRDHMSREAIERRFSSQPFLFLKRLYEMRHSFPVSANSSTSNRGVRRGSRGGSPTRMPQGYRSTSPFYLRYADNGIEAARSDSITTEDSRVGTNGRMRDLERLLQDRIYPHQQDRGSERGRKQRDLQREQLQDQLDQLERDEASRRSRLVLSEAEARLNANGDEGRDHQLQNHPHTMQQRTLEGEEQVERAKVEAGYARQVQAMAWAQRRNLAFVRMLTQERERRLRIAAQEHEDRQVLGLMMHSRWLRTAVSQPEVDEQPCRQRLMEAEGKQRRHIYANLHSFLIEALQDEVEGLVGDERTARMILAADEMRERLDIVCGSKAPASGGVPRALPVSPEAWQALFMEEVAERTHFVKDEGRRRRLFQREYIFTMEDVARNEIELMELDEHALMLDKIMHRNRAMLERRRQERRDVANLNNEEQYYRKGVVSEEHDEWDILMELFDSGLSDLLAEEAARLAAADAAPEPESPQRRRRMTGSPRQTKPFHYMTFLPEDMDHPPSANLAIEGILGCSINKNLEVTSIERPLPKVEEDELQFQAGDMILDVAGYSLHSLSHLREVLANRTMQIQHEAREEFPDLPEKEFTVNPALQKYLDVLCEHHNFLVQVLRGCEILQIIVK</sequence>